<protein>
    <recommendedName>
        <fullName evidence="3">Proteasome subunit alpha type</fullName>
    </recommendedName>
</protein>
<evidence type="ECO:0000313" key="6">
    <source>
        <dbReference type="Proteomes" id="UP001491310"/>
    </source>
</evidence>
<reference evidence="5 6" key="1">
    <citation type="journal article" date="2024" name="Nat. Commun.">
        <title>Phylogenomics reveals the evolutionary origins of lichenization in chlorophyte algae.</title>
        <authorList>
            <person name="Puginier C."/>
            <person name="Libourel C."/>
            <person name="Otte J."/>
            <person name="Skaloud P."/>
            <person name="Haon M."/>
            <person name="Grisel S."/>
            <person name="Petersen M."/>
            <person name="Berrin J.G."/>
            <person name="Delaux P.M."/>
            <person name="Dal Grande F."/>
            <person name="Keller J."/>
        </authorList>
    </citation>
    <scope>NUCLEOTIDE SEQUENCE [LARGE SCALE GENOMIC DNA]</scope>
    <source>
        <strain evidence="5 6">SAG 216-7</strain>
    </source>
</reference>
<evidence type="ECO:0000259" key="4">
    <source>
        <dbReference type="PROSITE" id="PS00388"/>
    </source>
</evidence>
<dbReference type="EMBL" id="JALJOT010000018">
    <property type="protein sequence ID" value="KAK9901348.1"/>
    <property type="molecule type" value="Genomic_DNA"/>
</dbReference>
<comment type="caution">
    <text evidence="5">The sequence shown here is derived from an EMBL/GenBank/DDBJ whole genome shotgun (WGS) entry which is preliminary data.</text>
</comment>
<gene>
    <name evidence="5" type="ORF">WJX75_007668</name>
</gene>
<evidence type="ECO:0000256" key="2">
    <source>
        <dbReference type="PROSITE-ProRule" id="PRU00808"/>
    </source>
</evidence>
<comment type="similarity">
    <text evidence="2 3">Belongs to the peptidase T1A family.</text>
</comment>
<dbReference type="InterPro" id="IPR050115">
    <property type="entry name" value="Proteasome_alpha"/>
</dbReference>
<comment type="subunit">
    <text evidence="3">The 20S proteasome core is composed of 28 subunits that are arranged in four stacked rings, resulting in a barrel-shaped structure. The two end rings are each formed by seven alpha subunits, and the two central rings are each formed by seven beta subunits.</text>
</comment>
<keyword evidence="1 2" id="KW-0647">Proteasome</keyword>
<comment type="function">
    <text evidence="3">The proteasome is a multicatalytic proteinase complex which is characterized by its ability to cleave peptides with Arg, Phe, Tyr, Leu, and Glu adjacent to the leaving group at neutral or slightly basic pH.</text>
</comment>
<dbReference type="NCBIfam" id="NF003075">
    <property type="entry name" value="PRK03996.1"/>
    <property type="match status" value="1"/>
</dbReference>
<dbReference type="InterPro" id="IPR000426">
    <property type="entry name" value="Proteasome_asu_N"/>
</dbReference>
<dbReference type="InterPro" id="IPR023332">
    <property type="entry name" value="Proteasome_alpha-type"/>
</dbReference>
<organism evidence="5 6">
    <name type="scientific">Coccomyxa subellipsoidea</name>
    <dbReference type="NCBI Taxonomy" id="248742"/>
    <lineage>
        <taxon>Eukaryota</taxon>
        <taxon>Viridiplantae</taxon>
        <taxon>Chlorophyta</taxon>
        <taxon>core chlorophytes</taxon>
        <taxon>Trebouxiophyceae</taxon>
        <taxon>Trebouxiophyceae incertae sedis</taxon>
        <taxon>Coccomyxaceae</taxon>
        <taxon>Coccomyxa</taxon>
    </lineage>
</organism>
<accession>A0ABR2YBH6</accession>
<keyword evidence="3" id="KW-0963">Cytoplasm</keyword>
<dbReference type="Proteomes" id="UP001491310">
    <property type="component" value="Unassembled WGS sequence"/>
</dbReference>
<dbReference type="PROSITE" id="PS00388">
    <property type="entry name" value="PROTEASOME_ALPHA_1"/>
    <property type="match status" value="1"/>
</dbReference>
<dbReference type="Pfam" id="PF10584">
    <property type="entry name" value="Proteasome_A_N"/>
    <property type="match status" value="1"/>
</dbReference>
<dbReference type="CDD" id="cd03752">
    <property type="entry name" value="proteasome_alpha_type_4"/>
    <property type="match status" value="1"/>
</dbReference>
<dbReference type="Pfam" id="PF00227">
    <property type="entry name" value="Proteasome"/>
    <property type="match status" value="1"/>
</dbReference>
<feature type="domain" description="Proteasome alpha-type subunits" evidence="4">
    <location>
        <begin position="5"/>
        <end position="27"/>
    </location>
</feature>
<evidence type="ECO:0000256" key="1">
    <source>
        <dbReference type="ARBA" id="ARBA00022942"/>
    </source>
</evidence>
<name>A0ABR2YBH6_9CHLO</name>
<dbReference type="Gene3D" id="3.60.20.10">
    <property type="entry name" value="Glutamine Phosphoribosylpyrophosphate, subunit 1, domain 1"/>
    <property type="match status" value="1"/>
</dbReference>
<dbReference type="PROSITE" id="PS51475">
    <property type="entry name" value="PROTEASOME_ALPHA_2"/>
    <property type="match status" value="1"/>
</dbReference>
<dbReference type="InterPro" id="IPR001353">
    <property type="entry name" value="Proteasome_sua/b"/>
</dbReference>
<keyword evidence="3" id="KW-0539">Nucleus</keyword>
<dbReference type="InterPro" id="IPR029055">
    <property type="entry name" value="Ntn_hydrolases_N"/>
</dbReference>
<sequence>MARRYDSRTTIFSPEGRLYQVEYAMEAISNAGAALGVLAVDGVVLAAEKRITSKLLDTNAVGVRREKMYKLADHIACAVAGITADANILINKCRLAAQQYEFAYQEPIAVEQLVRSLCDNKQGYTQFGGLRPFGVSLLYGGWDEDRGFQLYQSDPSGNYGGWKATAIGANKQAAQNLLKQDYTDDITLDKAIKLVTKILSKTMDSTSLSPEKVELATISRNAAGEVVYRVYEDADLQPLLDAVNEETQKEKDSES</sequence>
<dbReference type="PANTHER" id="PTHR11599">
    <property type="entry name" value="PROTEASOME SUBUNIT ALPHA/BETA"/>
    <property type="match status" value="1"/>
</dbReference>
<comment type="subcellular location">
    <subcellularLocation>
        <location evidence="3">Cytoplasm</location>
    </subcellularLocation>
    <subcellularLocation>
        <location evidence="3">Nucleus</location>
    </subcellularLocation>
</comment>
<evidence type="ECO:0000313" key="5">
    <source>
        <dbReference type="EMBL" id="KAK9901348.1"/>
    </source>
</evidence>
<proteinExistence type="inferred from homology"/>
<dbReference type="SMART" id="SM00948">
    <property type="entry name" value="Proteasome_A_N"/>
    <property type="match status" value="1"/>
</dbReference>
<evidence type="ECO:0000256" key="3">
    <source>
        <dbReference type="RuleBase" id="RU000551"/>
    </source>
</evidence>
<dbReference type="SUPFAM" id="SSF56235">
    <property type="entry name" value="N-terminal nucleophile aminohydrolases (Ntn hydrolases)"/>
    <property type="match status" value="1"/>
</dbReference>
<keyword evidence="6" id="KW-1185">Reference proteome</keyword>